<name>A0ABT4UJI0_9BACT</name>
<evidence type="ECO:0000259" key="2">
    <source>
        <dbReference type="Pfam" id="PF22827"/>
    </source>
</evidence>
<evidence type="ECO:0000256" key="1">
    <source>
        <dbReference type="SAM" id="Phobius"/>
    </source>
</evidence>
<keyword evidence="1" id="KW-1133">Transmembrane helix</keyword>
<evidence type="ECO:0000313" key="4">
    <source>
        <dbReference type="Proteomes" id="UP001210231"/>
    </source>
</evidence>
<organism evidence="3 4">
    <name type="scientific">Polluticaenibacter yanchengensis</name>
    <dbReference type="NCBI Taxonomy" id="3014562"/>
    <lineage>
        <taxon>Bacteria</taxon>
        <taxon>Pseudomonadati</taxon>
        <taxon>Bacteroidota</taxon>
        <taxon>Chitinophagia</taxon>
        <taxon>Chitinophagales</taxon>
        <taxon>Chitinophagaceae</taxon>
        <taxon>Polluticaenibacter</taxon>
    </lineage>
</organism>
<proteinExistence type="predicted"/>
<gene>
    <name evidence="3" type="ORF">O3P16_09315</name>
</gene>
<reference evidence="3 4" key="1">
    <citation type="submission" date="2022-12" db="EMBL/GenBank/DDBJ databases">
        <title>Chitinophagaceae gen. sp. nov., a new member of the family Chitinophagaceae, isolated from soil in a chemical factory.</title>
        <authorList>
            <person name="Ke Z."/>
        </authorList>
    </citation>
    <scope>NUCLEOTIDE SEQUENCE [LARGE SCALE GENOMIC DNA]</scope>
    <source>
        <strain evidence="3 4">LY-5</strain>
    </source>
</reference>
<keyword evidence="1" id="KW-0472">Membrane</keyword>
<keyword evidence="4" id="KW-1185">Reference proteome</keyword>
<dbReference type="Proteomes" id="UP001210231">
    <property type="component" value="Unassembled WGS sequence"/>
</dbReference>
<dbReference type="RefSeq" id="WP_407031329.1">
    <property type="nucleotide sequence ID" value="NZ_JAQGEF010000009.1"/>
</dbReference>
<feature type="transmembrane region" description="Helical" evidence="1">
    <location>
        <begin position="12"/>
        <end position="32"/>
    </location>
</feature>
<accession>A0ABT4UJI0</accession>
<feature type="domain" description="Gliding motility protein GldL-like N-terminal" evidence="2">
    <location>
        <begin position="15"/>
        <end position="62"/>
    </location>
</feature>
<comment type="caution">
    <text evidence="3">The sequence shown here is derived from an EMBL/GenBank/DDBJ whole genome shotgun (WGS) entry which is preliminary data.</text>
</comment>
<dbReference type="Pfam" id="PF22827">
    <property type="entry name" value="GldL_N"/>
    <property type="match status" value="1"/>
</dbReference>
<feature type="transmembrane region" description="Helical" evidence="1">
    <location>
        <begin position="39"/>
        <end position="58"/>
    </location>
</feature>
<dbReference type="InterPro" id="IPR055087">
    <property type="entry name" value="GldL-like_N"/>
</dbReference>
<keyword evidence="1" id="KW-0812">Transmembrane</keyword>
<sequence>MAGVSRKTEVLLNIFVCLGASVVIFGTMAKILHLSWADLALKVGLTTEALIFLVYAFIPPPSSDHGSAAPTVVATGNPALQSLDKMLQEADITPTSLQKLSAGFAKLGSSVDKLGEIGDVVKATGDFSASAKSATAAFNQIQESVGKSAIALNGIAAASTAIQASVEDAKKAQEQFAALGKNLSSLNTVYGNMLSAMQVRG</sequence>
<protein>
    <submittedName>
        <fullName evidence="3">Gliding motility protein GldL</fullName>
    </submittedName>
</protein>
<dbReference type="EMBL" id="JAQGEF010000009">
    <property type="protein sequence ID" value="MDA3615004.1"/>
    <property type="molecule type" value="Genomic_DNA"/>
</dbReference>
<evidence type="ECO:0000313" key="3">
    <source>
        <dbReference type="EMBL" id="MDA3615004.1"/>
    </source>
</evidence>